<reference evidence="3 4" key="1">
    <citation type="submission" date="2018-06" db="EMBL/GenBank/DDBJ databases">
        <authorList>
            <consortium name="Pathogen Informatics"/>
            <person name="Doyle S."/>
        </authorList>
    </citation>
    <scope>NUCLEOTIDE SEQUENCE [LARGE SCALE GENOMIC DNA]</scope>
    <source>
        <strain evidence="3 4">NCTC13336</strain>
    </source>
</reference>
<dbReference type="PANTHER" id="PTHR13748:SF46">
    <property type="entry name" value="ZINC CHAPERONE YEIR"/>
    <property type="match status" value="1"/>
</dbReference>
<dbReference type="PANTHER" id="PTHR13748">
    <property type="entry name" value="COBW-RELATED"/>
    <property type="match status" value="1"/>
</dbReference>
<keyword evidence="4" id="KW-1185">Reference proteome</keyword>
<comment type="function">
    <text evidence="1">Zinc chaperone that directly transfers zinc cofactor to target proteins, thereby activating them. Zinc is transferred from the CXCC motif in the GTPase domain to the zinc binding site in target proteins in a process requiring GTP hydrolysis.</text>
</comment>
<dbReference type="InterPro" id="IPR051316">
    <property type="entry name" value="Zinc-reg_GTPase_activator"/>
</dbReference>
<dbReference type="SUPFAM" id="SSF90002">
    <property type="entry name" value="Hypothetical protein YjiA, C-terminal domain"/>
    <property type="match status" value="1"/>
</dbReference>
<evidence type="ECO:0000313" key="4">
    <source>
        <dbReference type="Proteomes" id="UP000254293"/>
    </source>
</evidence>
<dbReference type="RefSeq" id="WP_115309245.1">
    <property type="nucleotide sequence ID" value="NZ_UGJJ01000003.1"/>
</dbReference>
<protein>
    <submittedName>
        <fullName evidence="3">Uncharacterized GTP-binding protein YjiA</fullName>
    </submittedName>
</protein>
<dbReference type="OrthoDB" id="9808822at2"/>
<dbReference type="Gene3D" id="3.40.50.300">
    <property type="entry name" value="P-loop containing nucleotide triphosphate hydrolases"/>
    <property type="match status" value="1"/>
</dbReference>
<dbReference type="Pfam" id="PF02492">
    <property type="entry name" value="cobW"/>
    <property type="match status" value="1"/>
</dbReference>
<dbReference type="GO" id="GO:0005737">
    <property type="term" value="C:cytoplasm"/>
    <property type="evidence" value="ECO:0007669"/>
    <property type="project" value="TreeGrafter"/>
</dbReference>
<dbReference type="InterPro" id="IPR011629">
    <property type="entry name" value="CobW-like_C"/>
</dbReference>
<dbReference type="AlphaFoldDB" id="A0A377R4H2"/>
<evidence type="ECO:0000259" key="2">
    <source>
        <dbReference type="SMART" id="SM00833"/>
    </source>
</evidence>
<dbReference type="SUPFAM" id="SSF52540">
    <property type="entry name" value="P-loop containing nucleoside triphosphate hydrolases"/>
    <property type="match status" value="1"/>
</dbReference>
<organism evidence="3 4">
    <name type="scientific">Kingella potus</name>
    <dbReference type="NCBI Taxonomy" id="265175"/>
    <lineage>
        <taxon>Bacteria</taxon>
        <taxon>Pseudomonadati</taxon>
        <taxon>Pseudomonadota</taxon>
        <taxon>Betaproteobacteria</taxon>
        <taxon>Neisseriales</taxon>
        <taxon>Neisseriaceae</taxon>
        <taxon>Kingella</taxon>
    </lineage>
</organism>
<dbReference type="SMART" id="SM00833">
    <property type="entry name" value="CobW_C"/>
    <property type="match status" value="1"/>
</dbReference>
<evidence type="ECO:0000313" key="3">
    <source>
        <dbReference type="EMBL" id="STR03376.1"/>
    </source>
</evidence>
<name>A0A377R4H2_9NEIS</name>
<proteinExistence type="predicted"/>
<sequence length="310" mass="34046">MSLKKTKVHLISGFLGTGKTTALKSLMAQKDPNEKWVIIVNEFGEIGIDGAVLSDNGIPVAELAGGCLCCTAGAQLGATVQKMLRDAQPDRLLIEASGLAHAAGVIDELKAPPFDKMLEIAAVFTVVDPRQFTDPDYANQALYKDQIGVCDVLVASKTDLCSPEQLAGFHAQAAKLFPPKAKVAEVRNAQLDIRWLDIPVIEKPRYRLKSESLPDNTMGFQSEGYTFPAGCDFDGEKLTDFFNRLPQMAEGLVRAKGVFQVLGTWVWLNWVDGRWGASQVSWRRDSRFELIAKSFDADLIEKTLNDALEK</sequence>
<dbReference type="InterPro" id="IPR003495">
    <property type="entry name" value="CobW/HypB/UreG_nucleotide-bd"/>
</dbReference>
<gene>
    <name evidence="3" type="primary">yjiA</name>
    <name evidence="3" type="ORF">NCTC13336_02298</name>
</gene>
<feature type="domain" description="CobW C-terminal" evidence="2">
    <location>
        <begin position="222"/>
        <end position="308"/>
    </location>
</feature>
<dbReference type="InterPro" id="IPR027417">
    <property type="entry name" value="P-loop_NTPase"/>
</dbReference>
<accession>A0A377R4H2</accession>
<evidence type="ECO:0000256" key="1">
    <source>
        <dbReference type="ARBA" id="ARBA00045658"/>
    </source>
</evidence>
<dbReference type="Proteomes" id="UP000254293">
    <property type="component" value="Unassembled WGS sequence"/>
</dbReference>
<dbReference type="Pfam" id="PF07683">
    <property type="entry name" value="CobW_C"/>
    <property type="match status" value="1"/>
</dbReference>
<dbReference type="CDD" id="cd03112">
    <property type="entry name" value="CobW-like"/>
    <property type="match status" value="1"/>
</dbReference>
<dbReference type="EMBL" id="UGJJ01000003">
    <property type="protein sequence ID" value="STR03376.1"/>
    <property type="molecule type" value="Genomic_DNA"/>
</dbReference>